<evidence type="ECO:0000313" key="3">
    <source>
        <dbReference type="EMBL" id="QBK91732.1"/>
    </source>
</evidence>
<evidence type="ECO:0000256" key="1">
    <source>
        <dbReference type="SAM" id="MobiDB-lite"/>
    </source>
</evidence>
<reference evidence="3" key="1">
    <citation type="journal article" date="2019" name="MBio">
        <title>Virus Genomes from Deep Sea Sediments Expand the Ocean Megavirome and Support Independent Origins of Viral Gigantism.</title>
        <authorList>
            <person name="Backstrom D."/>
            <person name="Yutin N."/>
            <person name="Jorgensen S.L."/>
            <person name="Dharamshi J."/>
            <person name="Homa F."/>
            <person name="Zaremba-Niedwiedzka K."/>
            <person name="Spang A."/>
            <person name="Wolf Y.I."/>
            <person name="Koonin E.V."/>
            <person name="Ettema T.J."/>
        </authorList>
    </citation>
    <scope>NUCLEOTIDE SEQUENCE</scope>
</reference>
<proteinExistence type="predicted"/>
<sequence>MKKNLSITKMGHSGKTCETCHKPHRAEQPHRADKPRREEQHERKKPKREKERKRISSKKGSIRVVHNIAGASNVDVYIDSQKVLSNMAYKHVSGYLTLDRGIYQIKVASFKSRKTLIRGTLKVRGGTFNTAIAVGSASDSRSLKLLAVRDDSGCPMSGKARLRFVHGAAEAPAVRVIVDGERMLEAVNFGDVSEYLNLEAPETYNVEIERENDNVKILQVMLTVEDKQNLTVIASGIPGDTSAAFTAIPLIDNEGMCISIFQ</sequence>
<organism evidence="3">
    <name type="scientific">Pithovirus LCPAC304</name>
    <dbReference type="NCBI Taxonomy" id="2506594"/>
    <lineage>
        <taxon>Viruses</taxon>
        <taxon>Pithoviruses</taxon>
    </lineage>
</organism>
<feature type="region of interest" description="Disordered" evidence="1">
    <location>
        <begin position="1"/>
        <end position="60"/>
    </location>
</feature>
<dbReference type="InterPro" id="IPR025510">
    <property type="entry name" value="DUF4397"/>
</dbReference>
<protein>
    <recommendedName>
        <fullName evidence="2">DUF4397 domain-containing protein</fullName>
    </recommendedName>
</protein>
<feature type="domain" description="DUF4397" evidence="2">
    <location>
        <begin position="61"/>
        <end position="176"/>
    </location>
</feature>
<feature type="compositionally biased region" description="Basic and acidic residues" evidence="1">
    <location>
        <begin position="18"/>
        <end position="54"/>
    </location>
</feature>
<dbReference type="EMBL" id="MK500565">
    <property type="protein sequence ID" value="QBK91732.1"/>
    <property type="molecule type" value="Genomic_DNA"/>
</dbReference>
<gene>
    <name evidence="3" type="ORF">LCPAC304_00580</name>
</gene>
<dbReference type="Pfam" id="PF14344">
    <property type="entry name" value="DUF4397"/>
    <property type="match status" value="1"/>
</dbReference>
<accession>A0A481Z8L9</accession>
<name>A0A481Z8L9_9VIRU</name>
<evidence type="ECO:0000259" key="2">
    <source>
        <dbReference type="Pfam" id="PF14344"/>
    </source>
</evidence>